<dbReference type="Gene3D" id="3.30.565.10">
    <property type="entry name" value="Histidine kinase-like ATPase, C-terminal domain"/>
    <property type="match status" value="1"/>
</dbReference>
<evidence type="ECO:0000313" key="7">
    <source>
        <dbReference type="EMBL" id="ADR23079.1"/>
    </source>
</evidence>
<dbReference type="InterPro" id="IPR011990">
    <property type="entry name" value="TPR-like_helical_dom_sf"/>
</dbReference>
<feature type="repeat" description="TPR" evidence="4">
    <location>
        <begin position="183"/>
        <end position="216"/>
    </location>
</feature>
<evidence type="ECO:0000313" key="8">
    <source>
        <dbReference type="Proteomes" id="UP000008720"/>
    </source>
</evidence>
<keyword evidence="5" id="KW-1133">Transmembrane helix</keyword>
<feature type="transmembrane region" description="Helical" evidence="5">
    <location>
        <begin position="384"/>
        <end position="404"/>
    </location>
</feature>
<dbReference type="EC" id="2.7.13.3" evidence="2"/>
<evidence type="ECO:0000256" key="5">
    <source>
        <dbReference type="SAM" id="Phobius"/>
    </source>
</evidence>
<keyword evidence="4" id="KW-0802">TPR repeat</keyword>
<comment type="catalytic activity">
    <reaction evidence="1">
        <text>ATP + protein L-histidine = ADP + protein N-phospho-L-histidine.</text>
        <dbReference type="EC" id="2.7.13.3"/>
    </reaction>
</comment>
<dbReference type="KEGG" id="mtt:Ftrac_3104"/>
<evidence type="ECO:0000256" key="2">
    <source>
        <dbReference type="ARBA" id="ARBA00012438"/>
    </source>
</evidence>
<dbReference type="PANTHER" id="PTHR43547">
    <property type="entry name" value="TWO-COMPONENT HISTIDINE KINASE"/>
    <property type="match status" value="1"/>
</dbReference>
<keyword evidence="7" id="KW-0808">Transferase</keyword>
<dbReference type="GO" id="GO:0000155">
    <property type="term" value="F:phosphorelay sensor kinase activity"/>
    <property type="evidence" value="ECO:0007669"/>
    <property type="project" value="InterPro"/>
</dbReference>
<dbReference type="InterPro" id="IPR036890">
    <property type="entry name" value="HATPase_C_sf"/>
</dbReference>
<dbReference type="Pfam" id="PF13181">
    <property type="entry name" value="TPR_8"/>
    <property type="match status" value="1"/>
</dbReference>
<keyword evidence="3" id="KW-0597">Phosphoprotein</keyword>
<dbReference type="Pfam" id="PF13424">
    <property type="entry name" value="TPR_12"/>
    <property type="match status" value="1"/>
</dbReference>
<evidence type="ECO:0000256" key="1">
    <source>
        <dbReference type="ARBA" id="ARBA00000085"/>
    </source>
</evidence>
<name>E4TUI6_MARTH</name>
<keyword evidence="5" id="KW-0812">Transmembrane</keyword>
<evidence type="ECO:0000256" key="4">
    <source>
        <dbReference type="PROSITE-ProRule" id="PRU00339"/>
    </source>
</evidence>
<dbReference type="SUPFAM" id="SSF47384">
    <property type="entry name" value="Homodimeric domain of signal transducing histidine kinase"/>
    <property type="match status" value="1"/>
</dbReference>
<dbReference type="EMBL" id="CP002349">
    <property type="protein sequence ID" value="ADR23079.1"/>
    <property type="molecule type" value="Genomic_DNA"/>
</dbReference>
<proteinExistence type="predicted"/>
<keyword evidence="7" id="KW-0418">Kinase</keyword>
<dbReference type="InterPro" id="IPR004358">
    <property type="entry name" value="Sig_transdc_His_kin-like_C"/>
</dbReference>
<dbReference type="InterPro" id="IPR003661">
    <property type="entry name" value="HisK_dim/P_dom"/>
</dbReference>
<organism evidence="7 8">
    <name type="scientific">Marivirga tractuosa (strain ATCC 23168 / DSM 4126 / NBRC 15989 / NCIMB 1408 / VKM B-1430 / H-43)</name>
    <name type="common">Microscilla tractuosa</name>
    <name type="synonym">Flexibacter tractuosus</name>
    <dbReference type="NCBI Taxonomy" id="643867"/>
    <lineage>
        <taxon>Bacteria</taxon>
        <taxon>Pseudomonadati</taxon>
        <taxon>Bacteroidota</taxon>
        <taxon>Cytophagia</taxon>
        <taxon>Cytophagales</taxon>
        <taxon>Marivirgaceae</taxon>
        <taxon>Marivirga</taxon>
    </lineage>
</organism>
<dbReference type="PROSITE" id="PS50109">
    <property type="entry name" value="HIS_KIN"/>
    <property type="match status" value="1"/>
</dbReference>
<feature type="repeat" description="TPR" evidence="4">
    <location>
        <begin position="263"/>
        <end position="296"/>
    </location>
</feature>
<dbReference type="eggNOG" id="COG2205">
    <property type="taxonomic scope" value="Bacteria"/>
</dbReference>
<dbReference type="InterPro" id="IPR005467">
    <property type="entry name" value="His_kinase_dom"/>
</dbReference>
<sequence length="640" mass="72858">MILLLHLLIINFTIGFDQDVKAYSHFLQKGDSSLSVQDYSSAVHFYSKIEEGSISFKSEKEKLTYFLNFSDALYTIGDYPDALVKYEKLKALAIQNQNRNIQGQAHIGIAHSLWRMTDNVRSIEEILTGIEIFKELKDTSNLITASNILAGIYVSLNKFDEAKQIYQEMLENAIRSNDSANIAGNFEYVGIVDFFQGDFESAIRNYEKSLQINQKLNNAFGTAINISNLAESYLELGQYEKAKVLLHQSTDLQEKHQFKSVLIFSYYTLGKVYTELQAFDSGIYYYENSLEMMDETSEIRDRQEVYRLIAENYAKQGAFETAYKYHQFHSIAKDSLIASERSRELEEIKTRYEVEDKIRENNNLIIQNSEKQKELAAQKELIQLQYFIGASIAIFLIISIFLAYKLYKARQTLLNANKSKDRLFGIIAHDLKGPIGNIEAMLTLLQKEESESRKSLYVDYLTKSVQNLSLLTSQLLSWTFSRSGDFDFTFKKLNIREIAGRSIALFDYQLAGKRIKIINSIDKDLVVLADENALLTVFRNILSNSVKFTDKGGEIRLDAEKHNSFVQVRIRDNGVGMSKIAIQKVLEGKHVVSSSGTENEKGSGLGFSIVIEFVRKLKGKINIDSDGENGTTVIIQLKKA</sequence>
<dbReference type="Gene3D" id="1.10.287.130">
    <property type="match status" value="1"/>
</dbReference>
<dbReference type="SMART" id="SM00388">
    <property type="entry name" value="HisKA"/>
    <property type="match status" value="1"/>
</dbReference>
<dbReference type="STRING" id="643867.Ftrac_3104"/>
<dbReference type="HOGENOM" id="CLU_000445_114_67_10"/>
<protein>
    <recommendedName>
        <fullName evidence="2">histidine kinase</fullName>
        <ecNumber evidence="2">2.7.13.3</ecNumber>
    </recommendedName>
</protein>
<dbReference type="eggNOG" id="COG0457">
    <property type="taxonomic scope" value="Bacteria"/>
</dbReference>
<dbReference type="PANTHER" id="PTHR43547:SF2">
    <property type="entry name" value="HYBRID SIGNAL TRANSDUCTION HISTIDINE KINASE C"/>
    <property type="match status" value="1"/>
</dbReference>
<dbReference type="Gene3D" id="1.25.40.10">
    <property type="entry name" value="Tetratricopeptide repeat domain"/>
    <property type="match status" value="2"/>
</dbReference>
<accession>E4TUI6</accession>
<dbReference type="InterPro" id="IPR036097">
    <property type="entry name" value="HisK_dim/P_sf"/>
</dbReference>
<dbReference type="PRINTS" id="PR00344">
    <property type="entry name" value="BCTRLSENSOR"/>
</dbReference>
<feature type="domain" description="Histidine kinase" evidence="6">
    <location>
        <begin position="426"/>
        <end position="640"/>
    </location>
</feature>
<reference evidence="7 8" key="1">
    <citation type="journal article" date="2011" name="Stand. Genomic Sci.">
        <title>Complete genome sequence of Marivirga tractuosa type strain (H-43).</title>
        <authorList>
            <person name="Pagani I."/>
            <person name="Chertkov O."/>
            <person name="Lapidus A."/>
            <person name="Lucas S."/>
            <person name="Del Rio T.G."/>
            <person name="Tice H."/>
            <person name="Copeland A."/>
            <person name="Cheng J.F."/>
            <person name="Nolan M."/>
            <person name="Saunders E."/>
            <person name="Pitluck S."/>
            <person name="Held B."/>
            <person name="Goodwin L."/>
            <person name="Liolios K."/>
            <person name="Ovchinikova G."/>
            <person name="Ivanova N."/>
            <person name="Mavromatis K."/>
            <person name="Pati A."/>
            <person name="Chen A."/>
            <person name="Palaniappan K."/>
            <person name="Land M."/>
            <person name="Hauser L."/>
            <person name="Jeffries C.D."/>
            <person name="Detter J.C."/>
            <person name="Han C."/>
            <person name="Tapia R."/>
            <person name="Ngatchou-Djao O.D."/>
            <person name="Rohde M."/>
            <person name="Goker M."/>
            <person name="Spring S."/>
            <person name="Sikorski J."/>
            <person name="Woyke T."/>
            <person name="Bristow J."/>
            <person name="Eisen J.A."/>
            <person name="Markowitz V."/>
            <person name="Hugenholtz P."/>
            <person name="Klenk H.P."/>
            <person name="Kyrpides N.C."/>
        </authorList>
    </citation>
    <scope>NUCLEOTIDE SEQUENCE [LARGE SCALE GENOMIC DNA]</scope>
    <source>
        <strain evidence="8">ATCC 23168 / DSM 4126 / NBRC 15989 / NCIMB 1408 / VKM B-1430 / H-43</strain>
    </source>
</reference>
<keyword evidence="8" id="KW-1185">Reference proteome</keyword>
<dbReference type="SUPFAM" id="SSF55874">
    <property type="entry name" value="ATPase domain of HSP90 chaperone/DNA topoisomerase II/histidine kinase"/>
    <property type="match status" value="1"/>
</dbReference>
<evidence type="ECO:0000259" key="6">
    <source>
        <dbReference type="PROSITE" id="PS50109"/>
    </source>
</evidence>
<dbReference type="InterPro" id="IPR019734">
    <property type="entry name" value="TPR_rpt"/>
</dbReference>
<dbReference type="PROSITE" id="PS50005">
    <property type="entry name" value="TPR"/>
    <property type="match status" value="2"/>
</dbReference>
<dbReference type="Proteomes" id="UP000008720">
    <property type="component" value="Chromosome"/>
</dbReference>
<gene>
    <name evidence="7" type="ordered locus">Ftrac_3104</name>
</gene>
<dbReference type="InterPro" id="IPR003594">
    <property type="entry name" value="HATPase_dom"/>
</dbReference>
<dbReference type="SMART" id="SM00028">
    <property type="entry name" value="TPR"/>
    <property type="match status" value="5"/>
</dbReference>
<evidence type="ECO:0000256" key="3">
    <source>
        <dbReference type="ARBA" id="ARBA00022553"/>
    </source>
</evidence>
<dbReference type="Pfam" id="PF02518">
    <property type="entry name" value="HATPase_c"/>
    <property type="match status" value="1"/>
</dbReference>
<dbReference type="AlphaFoldDB" id="E4TUI6"/>
<dbReference type="SUPFAM" id="SSF48452">
    <property type="entry name" value="TPR-like"/>
    <property type="match status" value="2"/>
</dbReference>
<keyword evidence="5" id="KW-0472">Membrane</keyword>
<dbReference type="SMART" id="SM00387">
    <property type="entry name" value="HATPase_c"/>
    <property type="match status" value="1"/>
</dbReference>